<dbReference type="Proteomes" id="UP001596405">
    <property type="component" value="Unassembled WGS sequence"/>
</dbReference>
<sequence>MKQIALIITLLILGLNLNAQDFKFRDNINRDSLFDASVKGLPEEKKKEFRRMYKNGNDEEKEFLLFMISMPISSKNKLIENYEKHKVEIGKIKEEYSKLVPEKHIVYIEFEPASKILTIPEQITIKIYKAKDDTAKTHTYDGQRNDKLKVVSQNYNLKPDSKELEYIITSLGWTKQTLVKIKELLDRVNCVSIENGEVSTIGFARSGMGKYSYKLFDSQLTENQKQRYNNGCEYIFYKDNVVLEYGGGAIGPQCFEKE</sequence>
<gene>
    <name evidence="1" type="ORF">ACFQHR_09340</name>
</gene>
<evidence type="ECO:0000313" key="1">
    <source>
        <dbReference type="EMBL" id="MFC6997830.1"/>
    </source>
</evidence>
<proteinExistence type="predicted"/>
<protein>
    <submittedName>
        <fullName evidence="1">Uncharacterized protein</fullName>
    </submittedName>
</protein>
<accession>A0ABW2DLA5</accession>
<name>A0ABW2DLA5_9BACT</name>
<evidence type="ECO:0000313" key="2">
    <source>
        <dbReference type="Proteomes" id="UP001596405"/>
    </source>
</evidence>
<dbReference type="RefSeq" id="WP_066618396.1">
    <property type="nucleotide sequence ID" value="NZ_JBHSYQ010000003.1"/>
</dbReference>
<reference evidence="2" key="1">
    <citation type="journal article" date="2019" name="Int. J. Syst. Evol. Microbiol.">
        <title>The Global Catalogue of Microorganisms (GCM) 10K type strain sequencing project: providing services to taxonomists for standard genome sequencing and annotation.</title>
        <authorList>
            <consortium name="The Broad Institute Genomics Platform"/>
            <consortium name="The Broad Institute Genome Sequencing Center for Infectious Disease"/>
            <person name="Wu L."/>
            <person name="Ma J."/>
        </authorList>
    </citation>
    <scope>NUCLEOTIDE SEQUENCE [LARGE SCALE GENOMIC DNA]</scope>
    <source>
        <strain evidence="2">CGMCC 4.7393</strain>
    </source>
</reference>
<keyword evidence="2" id="KW-1185">Reference proteome</keyword>
<comment type="caution">
    <text evidence="1">The sequence shown here is derived from an EMBL/GenBank/DDBJ whole genome shotgun (WGS) entry which is preliminary data.</text>
</comment>
<dbReference type="EMBL" id="JBHSYQ010000003">
    <property type="protein sequence ID" value="MFC6997830.1"/>
    <property type="molecule type" value="Genomic_DNA"/>
</dbReference>
<organism evidence="1 2">
    <name type="scientific">Rufibacter roseus</name>
    <dbReference type="NCBI Taxonomy" id="1567108"/>
    <lineage>
        <taxon>Bacteria</taxon>
        <taxon>Pseudomonadati</taxon>
        <taxon>Bacteroidota</taxon>
        <taxon>Cytophagia</taxon>
        <taxon>Cytophagales</taxon>
        <taxon>Hymenobacteraceae</taxon>
        <taxon>Rufibacter</taxon>
    </lineage>
</organism>